<evidence type="ECO:0000313" key="11">
    <source>
        <dbReference type="EMBL" id="CCM64198.1"/>
    </source>
</evidence>
<keyword evidence="4 5" id="KW-0804">Transcription</keyword>
<dbReference type="GO" id="GO:0006354">
    <property type="term" value="P:DNA-templated transcription elongation"/>
    <property type="evidence" value="ECO:0007669"/>
    <property type="project" value="UniProtKB-UniRule"/>
</dbReference>
<dbReference type="GO" id="GO:0032784">
    <property type="term" value="P:regulation of DNA-templated transcription elongation"/>
    <property type="evidence" value="ECO:0007669"/>
    <property type="project" value="InterPro"/>
</dbReference>
<dbReference type="HOGENOM" id="CLU_067287_0_2_11"/>
<dbReference type="NCBIfam" id="TIGR00922">
    <property type="entry name" value="nusG"/>
    <property type="match status" value="1"/>
</dbReference>
<dbReference type="FunFam" id="3.30.70.940:FF:000002">
    <property type="entry name" value="Transcription termination/antitermination protein NusG"/>
    <property type="match status" value="1"/>
</dbReference>
<dbReference type="InterPro" id="IPR047050">
    <property type="entry name" value="NGN"/>
</dbReference>
<evidence type="ECO:0000256" key="8">
    <source>
        <dbReference type="SAM" id="MobiDB-lite"/>
    </source>
</evidence>
<reference evidence="11 12" key="1">
    <citation type="journal article" date="2013" name="ISME J.">
        <title>Metabolic model for the filamentous 'Candidatus Microthrix parvicella' based on genomic and metagenomic analyses.</title>
        <authorList>
            <person name="Jon McIlroy S."/>
            <person name="Kristiansen R."/>
            <person name="Albertsen M."/>
            <person name="Michael Karst S."/>
            <person name="Rossetti S."/>
            <person name="Lund Nielsen J."/>
            <person name="Tandoi V."/>
            <person name="James Seviour R."/>
            <person name="Nielsen P.H."/>
        </authorList>
    </citation>
    <scope>NUCLEOTIDE SEQUENCE [LARGE SCALE GENOMIC DNA]</scope>
    <source>
        <strain evidence="11 12">RN1</strain>
    </source>
</reference>
<evidence type="ECO:0000256" key="4">
    <source>
        <dbReference type="ARBA" id="ARBA00023163"/>
    </source>
</evidence>
<dbReference type="GO" id="GO:0006353">
    <property type="term" value="P:DNA-templated transcription termination"/>
    <property type="evidence" value="ECO:0007669"/>
    <property type="project" value="UniProtKB-UniRule"/>
</dbReference>
<comment type="caution">
    <text evidence="11">The sequence shown here is derived from an EMBL/GenBank/DDBJ whole genome shotgun (WGS) entry which is preliminary data.</text>
</comment>
<dbReference type="STRING" id="1229780.BN381_350058"/>
<dbReference type="Gene3D" id="3.30.70.940">
    <property type="entry name" value="NusG, N-terminal domain"/>
    <property type="match status" value="1"/>
</dbReference>
<keyword evidence="2 5" id="KW-0889">Transcription antitermination</keyword>
<dbReference type="InterPro" id="IPR001062">
    <property type="entry name" value="Transcrpt_antiterm_NusG"/>
</dbReference>
<dbReference type="HAMAP" id="MF_00948">
    <property type="entry name" value="NusG"/>
    <property type="match status" value="1"/>
</dbReference>
<comment type="similarity">
    <text evidence="5 7">Belongs to the NusG family.</text>
</comment>
<dbReference type="CDD" id="cd09891">
    <property type="entry name" value="NGN_Bact_1"/>
    <property type="match status" value="1"/>
</dbReference>
<dbReference type="Gene3D" id="2.30.30.30">
    <property type="match status" value="1"/>
</dbReference>
<evidence type="ECO:0000259" key="9">
    <source>
        <dbReference type="SMART" id="SM00738"/>
    </source>
</evidence>
<dbReference type="RefSeq" id="WP_012227920.1">
    <property type="nucleotide sequence ID" value="NZ_HG422565.1"/>
</dbReference>
<dbReference type="SMART" id="SM00739">
    <property type="entry name" value="KOW"/>
    <property type="match status" value="1"/>
</dbReference>
<protein>
    <recommendedName>
        <fullName evidence="5 6">Transcription termination/antitermination protein NusG</fullName>
    </recommendedName>
</protein>
<dbReference type="SUPFAM" id="SSF50104">
    <property type="entry name" value="Translation proteins SH3-like domain"/>
    <property type="match status" value="1"/>
</dbReference>
<dbReference type="InterPro" id="IPR043425">
    <property type="entry name" value="NusG-like"/>
</dbReference>
<evidence type="ECO:0000256" key="7">
    <source>
        <dbReference type="RuleBase" id="RU000538"/>
    </source>
</evidence>
<dbReference type="eggNOG" id="COG0250">
    <property type="taxonomic scope" value="Bacteria"/>
</dbReference>
<name>R4Z0F0_9ACTN</name>
<dbReference type="FunFam" id="2.30.30.30:FF:000002">
    <property type="entry name" value="Transcription termination/antitermination factor NusG"/>
    <property type="match status" value="1"/>
</dbReference>
<evidence type="ECO:0000259" key="10">
    <source>
        <dbReference type="SMART" id="SM00739"/>
    </source>
</evidence>
<evidence type="ECO:0000256" key="5">
    <source>
        <dbReference type="HAMAP-Rule" id="MF_00948"/>
    </source>
</evidence>
<dbReference type="GO" id="GO:0005829">
    <property type="term" value="C:cytosol"/>
    <property type="evidence" value="ECO:0007669"/>
    <property type="project" value="TreeGrafter"/>
</dbReference>
<dbReference type="PANTHER" id="PTHR30265:SF2">
    <property type="entry name" value="TRANSCRIPTION TERMINATION_ANTITERMINATION PROTEIN NUSG"/>
    <property type="match status" value="1"/>
</dbReference>
<keyword evidence="1 5" id="KW-0806">Transcription termination</keyword>
<dbReference type="Pfam" id="PF02357">
    <property type="entry name" value="NusG"/>
    <property type="match status" value="1"/>
</dbReference>
<feature type="domain" description="KOW" evidence="10">
    <location>
        <begin position="227"/>
        <end position="254"/>
    </location>
</feature>
<organism evidence="11 12">
    <name type="scientific">Candidatus Neomicrothrix parvicella RN1</name>
    <dbReference type="NCBI Taxonomy" id="1229780"/>
    <lineage>
        <taxon>Bacteria</taxon>
        <taxon>Bacillati</taxon>
        <taxon>Actinomycetota</taxon>
        <taxon>Acidimicrobiia</taxon>
        <taxon>Acidimicrobiales</taxon>
        <taxon>Microthrixaceae</taxon>
        <taxon>Candidatus Neomicrothrix</taxon>
    </lineage>
</organism>
<evidence type="ECO:0000256" key="1">
    <source>
        <dbReference type="ARBA" id="ARBA00022472"/>
    </source>
</evidence>
<dbReference type="GO" id="GO:0031564">
    <property type="term" value="P:transcription antitermination"/>
    <property type="evidence" value="ECO:0007669"/>
    <property type="project" value="UniProtKB-UniRule"/>
</dbReference>
<dbReference type="PANTHER" id="PTHR30265">
    <property type="entry name" value="RHO-INTERACTING TRANSCRIPTION TERMINATION FACTOR NUSG"/>
    <property type="match status" value="1"/>
</dbReference>
<evidence type="ECO:0000313" key="12">
    <source>
        <dbReference type="Proteomes" id="UP000018291"/>
    </source>
</evidence>
<keyword evidence="3 5" id="KW-0805">Transcription regulation</keyword>
<dbReference type="SMART" id="SM00738">
    <property type="entry name" value="NGN"/>
    <property type="match status" value="1"/>
</dbReference>
<proteinExistence type="inferred from homology"/>
<dbReference type="EMBL" id="CANL01000029">
    <property type="protein sequence ID" value="CCM64198.1"/>
    <property type="molecule type" value="Genomic_DNA"/>
</dbReference>
<evidence type="ECO:0000256" key="2">
    <source>
        <dbReference type="ARBA" id="ARBA00022814"/>
    </source>
</evidence>
<dbReference type="InterPro" id="IPR008991">
    <property type="entry name" value="Translation_prot_SH3-like_sf"/>
</dbReference>
<dbReference type="PROSITE" id="PS01014">
    <property type="entry name" value="NUSG"/>
    <property type="match status" value="1"/>
</dbReference>
<dbReference type="AlphaFoldDB" id="R4Z0F0"/>
<dbReference type="CDD" id="cd06091">
    <property type="entry name" value="KOW_NusG"/>
    <property type="match status" value="1"/>
</dbReference>
<dbReference type="InterPro" id="IPR014722">
    <property type="entry name" value="Rib_uL2_dom2"/>
</dbReference>
<dbReference type="InterPro" id="IPR005824">
    <property type="entry name" value="KOW"/>
</dbReference>
<dbReference type="OrthoDB" id="9809075at2"/>
<dbReference type="Pfam" id="PF00467">
    <property type="entry name" value="KOW"/>
    <property type="match status" value="1"/>
</dbReference>
<comment type="function">
    <text evidence="5 7">Participates in transcription elongation, termination and antitermination.</text>
</comment>
<feature type="compositionally biased region" description="Acidic residues" evidence="8">
    <location>
        <begin position="8"/>
        <end position="70"/>
    </location>
</feature>
<sequence length="281" mass="30878">MTNIEPSNDTEDATEVAAEDPSADEAVTDEVAADAVTDEADEGTGDEPEATAEPETAAEPEATDEAEATEASDAGPEVLDEDALLEEGAAAVEPEEISPFKKPGKWYVLHTQSGYENKVKHNLEARAHSMNMEERIYEVVIPMEDVTEIRQGKKVVVPKKMFPGYLLVRTRLNDDAWYVVRNTPGVTGFVGAGNKPSPLPRKEVEKFLTVKKDGDEASAKRSRPRMEYEINETVRVKQGPFADFSGEIAEINADQLKLKVLVNIFGRETPVELEFSQVAKL</sequence>
<dbReference type="InterPro" id="IPR006645">
    <property type="entry name" value="NGN-like_dom"/>
</dbReference>
<dbReference type="InterPro" id="IPR036735">
    <property type="entry name" value="NGN_dom_sf"/>
</dbReference>
<accession>R4Z0F0</accession>
<dbReference type="SUPFAM" id="SSF82679">
    <property type="entry name" value="N-utilization substance G protein NusG, N-terminal domain"/>
    <property type="match status" value="1"/>
</dbReference>
<evidence type="ECO:0000256" key="3">
    <source>
        <dbReference type="ARBA" id="ARBA00023015"/>
    </source>
</evidence>
<dbReference type="Proteomes" id="UP000018291">
    <property type="component" value="Unassembled WGS sequence"/>
</dbReference>
<feature type="region of interest" description="Disordered" evidence="8">
    <location>
        <begin position="1"/>
        <end position="75"/>
    </location>
</feature>
<evidence type="ECO:0000256" key="6">
    <source>
        <dbReference type="NCBIfam" id="TIGR00922"/>
    </source>
</evidence>
<dbReference type="PRINTS" id="PR00338">
    <property type="entry name" value="NUSGTNSCPFCT"/>
</dbReference>
<gene>
    <name evidence="5 11" type="primary">nusG</name>
    <name evidence="11" type="ORF">BN381_350058</name>
</gene>
<feature type="domain" description="NusG-like N-terminal" evidence="9">
    <location>
        <begin position="103"/>
        <end position="211"/>
    </location>
</feature>
<keyword evidence="12" id="KW-1185">Reference proteome</keyword>
<dbReference type="InterPro" id="IPR015869">
    <property type="entry name" value="Transcrpt_antiterm_NusG_bac_CS"/>
</dbReference>